<sequence>MINIFIWSAVVYKCEHFHGDAAISPKPVGQRRRCPSPLAACARHHSVHSRLHSIVQEPRHTCRLYCISSHCTQSSVSCQSTTTAPIFPHQSPCVGQNLSSRSRRSGSH</sequence>
<accession>A0A4Z2BG94</accession>
<organism evidence="1 2">
    <name type="scientific">Takifugu bimaculatus</name>
    <dbReference type="NCBI Taxonomy" id="433685"/>
    <lineage>
        <taxon>Eukaryota</taxon>
        <taxon>Metazoa</taxon>
        <taxon>Chordata</taxon>
        <taxon>Craniata</taxon>
        <taxon>Vertebrata</taxon>
        <taxon>Euteleostomi</taxon>
        <taxon>Actinopterygii</taxon>
        <taxon>Neopterygii</taxon>
        <taxon>Teleostei</taxon>
        <taxon>Neoteleostei</taxon>
        <taxon>Acanthomorphata</taxon>
        <taxon>Eupercaria</taxon>
        <taxon>Tetraodontiformes</taxon>
        <taxon>Tetradontoidea</taxon>
        <taxon>Tetraodontidae</taxon>
        <taxon>Takifugu</taxon>
    </lineage>
</organism>
<evidence type="ECO:0000313" key="2">
    <source>
        <dbReference type="Proteomes" id="UP000516260"/>
    </source>
</evidence>
<comment type="caution">
    <text evidence="1">The sequence shown here is derived from an EMBL/GenBank/DDBJ whole genome shotgun (WGS) entry which is preliminary data.</text>
</comment>
<protein>
    <submittedName>
        <fullName evidence="1">Uncharacterized protein</fullName>
    </submittedName>
</protein>
<name>A0A4Z2BG94_9TELE</name>
<dbReference type="AlphaFoldDB" id="A0A4Z2BG94"/>
<gene>
    <name evidence="1" type="ORF">fugu_003318</name>
</gene>
<dbReference type="EMBL" id="SWLE01000016">
    <property type="protein sequence ID" value="TNM91029.1"/>
    <property type="molecule type" value="Genomic_DNA"/>
</dbReference>
<proteinExistence type="predicted"/>
<keyword evidence="2" id="KW-1185">Reference proteome</keyword>
<dbReference type="Proteomes" id="UP000516260">
    <property type="component" value="Chromosome 3"/>
</dbReference>
<reference evidence="1 2" key="1">
    <citation type="submission" date="2019-04" db="EMBL/GenBank/DDBJ databases">
        <title>The sequence and de novo assembly of Takifugu bimaculatus genome using PacBio and Hi-C technologies.</title>
        <authorList>
            <person name="Xu P."/>
            <person name="Liu B."/>
            <person name="Zhou Z."/>
        </authorList>
    </citation>
    <scope>NUCLEOTIDE SEQUENCE [LARGE SCALE GENOMIC DNA]</scope>
    <source>
        <strain evidence="1">TB-2018</strain>
        <tissue evidence="1">Muscle</tissue>
    </source>
</reference>
<evidence type="ECO:0000313" key="1">
    <source>
        <dbReference type="EMBL" id="TNM91029.1"/>
    </source>
</evidence>